<evidence type="ECO:0000313" key="2">
    <source>
        <dbReference type="EMBL" id="KAF9063884.1"/>
    </source>
</evidence>
<name>A0A9P5PDX4_9AGAR</name>
<dbReference type="Proteomes" id="UP000772434">
    <property type="component" value="Unassembled WGS sequence"/>
</dbReference>
<organism evidence="2 3">
    <name type="scientific">Rhodocollybia butyracea</name>
    <dbReference type="NCBI Taxonomy" id="206335"/>
    <lineage>
        <taxon>Eukaryota</taxon>
        <taxon>Fungi</taxon>
        <taxon>Dikarya</taxon>
        <taxon>Basidiomycota</taxon>
        <taxon>Agaricomycotina</taxon>
        <taxon>Agaricomycetes</taxon>
        <taxon>Agaricomycetidae</taxon>
        <taxon>Agaricales</taxon>
        <taxon>Marasmiineae</taxon>
        <taxon>Omphalotaceae</taxon>
        <taxon>Rhodocollybia</taxon>
    </lineage>
</organism>
<feature type="compositionally biased region" description="Acidic residues" evidence="1">
    <location>
        <begin position="168"/>
        <end position="179"/>
    </location>
</feature>
<keyword evidence="3" id="KW-1185">Reference proteome</keyword>
<dbReference type="EMBL" id="JADNRY010000136">
    <property type="protein sequence ID" value="KAF9063884.1"/>
    <property type="molecule type" value="Genomic_DNA"/>
</dbReference>
<gene>
    <name evidence="2" type="ORF">BDP27DRAFT_1426438</name>
</gene>
<feature type="region of interest" description="Disordered" evidence="1">
    <location>
        <begin position="163"/>
        <end position="235"/>
    </location>
</feature>
<dbReference type="OrthoDB" id="2750929at2759"/>
<accession>A0A9P5PDX4</accession>
<comment type="caution">
    <text evidence="2">The sequence shown here is derived from an EMBL/GenBank/DDBJ whole genome shotgun (WGS) entry which is preliminary data.</text>
</comment>
<protein>
    <submittedName>
        <fullName evidence="2">Uncharacterized protein</fullName>
    </submittedName>
</protein>
<sequence>MLSIVDLQTSTILPAQIVTKIARRIDKTLSCTMCLEHQASAELGVGIRILHIPEEFRGETYVNMGDLFELRRAGGTAAYFNGGFLSFEPVIIMIANEFIEQWYYEKIIAICRKMYGEEVAIAIKASFFASVLPEDNVNQQSTSVLTMVTNDKRLDMGMGIGNEVGNEVGEEEPEREPELEENRRGLPSTNAGAVGLGKGGSGGSGDEGGCKTSSSDWEASCVSLGPSRKGGFWVS</sequence>
<proteinExistence type="predicted"/>
<dbReference type="AlphaFoldDB" id="A0A9P5PDX4"/>
<reference evidence="2" key="1">
    <citation type="submission" date="2020-11" db="EMBL/GenBank/DDBJ databases">
        <authorList>
            <consortium name="DOE Joint Genome Institute"/>
            <person name="Ahrendt S."/>
            <person name="Riley R."/>
            <person name="Andreopoulos W."/>
            <person name="Labutti K."/>
            <person name="Pangilinan J."/>
            <person name="Ruiz-Duenas F.J."/>
            <person name="Barrasa J.M."/>
            <person name="Sanchez-Garcia M."/>
            <person name="Camarero S."/>
            <person name="Miyauchi S."/>
            <person name="Serrano A."/>
            <person name="Linde D."/>
            <person name="Babiker R."/>
            <person name="Drula E."/>
            <person name="Ayuso-Fernandez I."/>
            <person name="Pacheco R."/>
            <person name="Padilla G."/>
            <person name="Ferreira P."/>
            <person name="Barriuso J."/>
            <person name="Kellner H."/>
            <person name="Castanera R."/>
            <person name="Alfaro M."/>
            <person name="Ramirez L."/>
            <person name="Pisabarro A.G."/>
            <person name="Kuo A."/>
            <person name="Tritt A."/>
            <person name="Lipzen A."/>
            <person name="He G."/>
            <person name="Yan M."/>
            <person name="Ng V."/>
            <person name="Cullen D."/>
            <person name="Martin F."/>
            <person name="Rosso M.-N."/>
            <person name="Henrissat B."/>
            <person name="Hibbett D."/>
            <person name="Martinez A.T."/>
            <person name="Grigoriev I.V."/>
        </authorList>
    </citation>
    <scope>NUCLEOTIDE SEQUENCE</scope>
    <source>
        <strain evidence="2">AH 40177</strain>
    </source>
</reference>
<evidence type="ECO:0000256" key="1">
    <source>
        <dbReference type="SAM" id="MobiDB-lite"/>
    </source>
</evidence>
<evidence type="ECO:0000313" key="3">
    <source>
        <dbReference type="Proteomes" id="UP000772434"/>
    </source>
</evidence>
<feature type="compositionally biased region" description="Gly residues" evidence="1">
    <location>
        <begin position="194"/>
        <end position="207"/>
    </location>
</feature>